<evidence type="ECO:0000256" key="5">
    <source>
        <dbReference type="ARBA" id="ARBA00022989"/>
    </source>
</evidence>
<keyword evidence="6 12" id="KW-0915">Sodium</keyword>
<dbReference type="Pfam" id="PF02537">
    <property type="entry name" value="CRCB"/>
    <property type="match status" value="1"/>
</dbReference>
<organism evidence="13 14">
    <name type="scientific">Candidatus Odyssella acanthamoebae</name>
    <dbReference type="NCBI Taxonomy" id="91604"/>
    <lineage>
        <taxon>Bacteria</taxon>
        <taxon>Pseudomonadati</taxon>
        <taxon>Pseudomonadota</taxon>
        <taxon>Alphaproteobacteria</taxon>
        <taxon>Holosporales</taxon>
        <taxon>Candidatus Paracaedibacteraceae</taxon>
        <taxon>Candidatus Odyssella</taxon>
    </lineage>
</organism>
<sequence length="128" mass="13573">MLLHYLAVGIGGAAGAILRVFLIGFIPVIFIGLPLPIMVINFIGCFVMGILTELMAFVWKASEVVRYFWLSGFLGGFTTFSAFALDFGGLIEGGQLRAALIYAGTTVVLSLAGFMMGMKGTAAIVQVL</sequence>
<keyword evidence="9 12" id="KW-0407">Ion channel</keyword>
<feature type="binding site" evidence="12">
    <location>
        <position position="78"/>
    </location>
    <ligand>
        <name>Na(+)</name>
        <dbReference type="ChEBI" id="CHEBI:29101"/>
        <note>structural</note>
    </ligand>
</feature>
<keyword evidence="7 12" id="KW-0406">Ion transport</keyword>
<comment type="function">
    <text evidence="12">Fluoride-specific ion channel. Important for reducing fluoride concentration in the cell, thus reducing its toxicity.</text>
</comment>
<evidence type="ECO:0000313" key="13">
    <source>
        <dbReference type="EMBL" id="AIK96946.1"/>
    </source>
</evidence>
<dbReference type="GO" id="GO:0005886">
    <property type="term" value="C:plasma membrane"/>
    <property type="evidence" value="ECO:0007669"/>
    <property type="project" value="UniProtKB-SubCell"/>
</dbReference>
<reference evidence="13 14" key="1">
    <citation type="submission" date="2014-07" db="EMBL/GenBank/DDBJ databases">
        <title>Comparative genomic insights into amoeba endosymbionts belonging to the families of Holosporaceae and Candidatus Midichloriaceae within Rickettsiales.</title>
        <authorList>
            <person name="Wang Z."/>
            <person name="Wu M."/>
        </authorList>
    </citation>
    <scope>NUCLEOTIDE SEQUENCE [LARGE SCALE GENOMIC DNA]</scope>
    <source>
        <strain evidence="13">PRA3</strain>
    </source>
</reference>
<dbReference type="KEGG" id="paca:ID47_09735"/>
<comment type="similarity">
    <text evidence="10 12">Belongs to the fluoride channel Fluc/FEX (TC 1.A.43) family.</text>
</comment>
<gene>
    <name evidence="12" type="primary">fluC</name>
    <name evidence="12" type="synonym">crcB</name>
    <name evidence="13" type="ORF">ID47_09735</name>
</gene>
<evidence type="ECO:0000256" key="6">
    <source>
        <dbReference type="ARBA" id="ARBA00023053"/>
    </source>
</evidence>
<keyword evidence="5 12" id="KW-1133">Transmembrane helix</keyword>
<evidence type="ECO:0000256" key="8">
    <source>
        <dbReference type="ARBA" id="ARBA00023136"/>
    </source>
</evidence>
<dbReference type="Proteomes" id="UP000028926">
    <property type="component" value="Chromosome"/>
</dbReference>
<evidence type="ECO:0000256" key="11">
    <source>
        <dbReference type="ARBA" id="ARBA00035585"/>
    </source>
</evidence>
<evidence type="ECO:0000256" key="9">
    <source>
        <dbReference type="ARBA" id="ARBA00023303"/>
    </source>
</evidence>
<feature type="transmembrane region" description="Helical" evidence="12">
    <location>
        <begin position="67"/>
        <end position="87"/>
    </location>
</feature>
<keyword evidence="2 12" id="KW-1003">Cell membrane</keyword>
<dbReference type="GO" id="GO:0140114">
    <property type="term" value="P:cellular detoxification of fluoride"/>
    <property type="evidence" value="ECO:0007669"/>
    <property type="project" value="UniProtKB-UniRule"/>
</dbReference>
<accession>A0A077AWT0</accession>
<dbReference type="EMBL" id="CP008941">
    <property type="protein sequence ID" value="AIK96946.1"/>
    <property type="molecule type" value="Genomic_DNA"/>
</dbReference>
<evidence type="ECO:0000256" key="3">
    <source>
        <dbReference type="ARBA" id="ARBA00022519"/>
    </source>
</evidence>
<dbReference type="GO" id="GO:0046872">
    <property type="term" value="F:metal ion binding"/>
    <property type="evidence" value="ECO:0007669"/>
    <property type="project" value="UniProtKB-KW"/>
</dbReference>
<proteinExistence type="inferred from homology"/>
<feature type="transmembrane region" description="Helical" evidence="12">
    <location>
        <begin position="6"/>
        <end position="31"/>
    </location>
</feature>
<feature type="transmembrane region" description="Helical" evidence="12">
    <location>
        <begin position="38"/>
        <end position="61"/>
    </location>
</feature>
<dbReference type="HOGENOM" id="CLU_114342_2_3_5"/>
<dbReference type="GO" id="GO:0062054">
    <property type="term" value="F:fluoride channel activity"/>
    <property type="evidence" value="ECO:0007669"/>
    <property type="project" value="UniProtKB-UniRule"/>
</dbReference>
<dbReference type="RefSeq" id="WP_038465808.1">
    <property type="nucleotide sequence ID" value="NZ_CP008941.1"/>
</dbReference>
<comment type="activity regulation">
    <text evidence="12">Na(+) is not transported, but it plays an essential structural role and its presence is essential for fluoride channel function.</text>
</comment>
<evidence type="ECO:0000256" key="12">
    <source>
        <dbReference type="HAMAP-Rule" id="MF_00454"/>
    </source>
</evidence>
<protein>
    <recommendedName>
        <fullName evidence="12">Fluoride-specific ion channel FluC</fullName>
    </recommendedName>
</protein>
<keyword evidence="14" id="KW-1185">Reference proteome</keyword>
<dbReference type="HAMAP" id="MF_00454">
    <property type="entry name" value="FluC"/>
    <property type="match status" value="1"/>
</dbReference>
<feature type="transmembrane region" description="Helical" evidence="12">
    <location>
        <begin position="99"/>
        <end position="118"/>
    </location>
</feature>
<keyword evidence="12" id="KW-0479">Metal-binding</keyword>
<keyword evidence="3" id="KW-0997">Cell inner membrane</keyword>
<dbReference type="eggNOG" id="COG0239">
    <property type="taxonomic scope" value="Bacteria"/>
</dbReference>
<dbReference type="PANTHER" id="PTHR28259">
    <property type="entry name" value="FLUORIDE EXPORT PROTEIN 1-RELATED"/>
    <property type="match status" value="1"/>
</dbReference>
<dbReference type="InterPro" id="IPR003691">
    <property type="entry name" value="FluC"/>
</dbReference>
<evidence type="ECO:0000256" key="1">
    <source>
        <dbReference type="ARBA" id="ARBA00004651"/>
    </source>
</evidence>
<evidence type="ECO:0000256" key="2">
    <source>
        <dbReference type="ARBA" id="ARBA00022475"/>
    </source>
</evidence>
<keyword evidence="8 12" id="KW-0472">Membrane</keyword>
<feature type="binding site" evidence="12">
    <location>
        <position position="75"/>
    </location>
    <ligand>
        <name>Na(+)</name>
        <dbReference type="ChEBI" id="CHEBI:29101"/>
        <note>structural</note>
    </ligand>
</feature>
<comment type="catalytic activity">
    <reaction evidence="11">
        <text>fluoride(in) = fluoride(out)</text>
        <dbReference type="Rhea" id="RHEA:76159"/>
        <dbReference type="ChEBI" id="CHEBI:17051"/>
    </reaction>
    <physiologicalReaction direction="left-to-right" evidence="11">
        <dbReference type="Rhea" id="RHEA:76160"/>
    </physiologicalReaction>
</comment>
<evidence type="ECO:0000256" key="10">
    <source>
        <dbReference type="ARBA" id="ARBA00035120"/>
    </source>
</evidence>
<keyword evidence="4 12" id="KW-0812">Transmembrane</keyword>
<dbReference type="PANTHER" id="PTHR28259:SF1">
    <property type="entry name" value="FLUORIDE EXPORT PROTEIN 1-RELATED"/>
    <property type="match status" value="1"/>
</dbReference>
<evidence type="ECO:0000313" key="14">
    <source>
        <dbReference type="Proteomes" id="UP000028926"/>
    </source>
</evidence>
<evidence type="ECO:0000256" key="7">
    <source>
        <dbReference type="ARBA" id="ARBA00023065"/>
    </source>
</evidence>
<name>A0A077AWT0_9PROT</name>
<evidence type="ECO:0000256" key="4">
    <source>
        <dbReference type="ARBA" id="ARBA00022692"/>
    </source>
</evidence>
<keyword evidence="12" id="KW-0813">Transport</keyword>
<dbReference type="AlphaFoldDB" id="A0A077AWT0"/>
<comment type="subcellular location">
    <subcellularLocation>
        <location evidence="1 12">Cell membrane</location>
        <topology evidence="1 12">Multi-pass membrane protein</topology>
    </subcellularLocation>
</comment>